<protein>
    <recommendedName>
        <fullName evidence="9">Phospholipid/glycerol acyltransferase domain-containing protein</fullName>
    </recommendedName>
</protein>
<gene>
    <name evidence="10" type="ORF">Taro_042490</name>
</gene>
<proteinExistence type="inferred from homology"/>
<comment type="similarity">
    <text evidence="2">Belongs to the GPAT/DAPAT family.</text>
</comment>
<evidence type="ECO:0000256" key="3">
    <source>
        <dbReference type="ARBA" id="ARBA00022679"/>
    </source>
</evidence>
<dbReference type="InterPro" id="IPR056462">
    <property type="entry name" value="HAD_RAM2/GPAT1-8"/>
</dbReference>
<dbReference type="GO" id="GO:0090447">
    <property type="term" value="F:glycerol-3-phosphate 2-O-acyltransferase activity"/>
    <property type="evidence" value="ECO:0007669"/>
    <property type="project" value="TreeGrafter"/>
</dbReference>
<evidence type="ECO:0000313" key="10">
    <source>
        <dbReference type="EMBL" id="MQM09614.1"/>
    </source>
</evidence>
<evidence type="ECO:0000256" key="7">
    <source>
        <dbReference type="SAM" id="Phobius"/>
    </source>
</evidence>
<evidence type="ECO:0000256" key="5">
    <source>
        <dbReference type="ARBA" id="ARBA00022989"/>
    </source>
</evidence>
<comment type="caution">
    <text evidence="10">The sequence shown here is derived from an EMBL/GenBank/DDBJ whole genome shotgun (WGS) entry which is preliminary data.</text>
</comment>
<dbReference type="SUPFAM" id="SSF69593">
    <property type="entry name" value="Glycerol-3-phosphate (1)-acyltransferase"/>
    <property type="match status" value="1"/>
</dbReference>
<feature type="signal peptide" evidence="8">
    <location>
        <begin position="1"/>
        <end position="24"/>
    </location>
</feature>
<dbReference type="PANTHER" id="PTHR15486:SF62">
    <property type="entry name" value="GLYCEROL-3-PHOSPHATE ACYLTRANSFERASE 2-RELATED"/>
    <property type="match status" value="1"/>
</dbReference>
<evidence type="ECO:0000256" key="4">
    <source>
        <dbReference type="ARBA" id="ARBA00022692"/>
    </source>
</evidence>
<evidence type="ECO:0000256" key="2">
    <source>
        <dbReference type="ARBA" id="ARBA00007937"/>
    </source>
</evidence>
<evidence type="ECO:0000256" key="8">
    <source>
        <dbReference type="SAM" id="SignalP"/>
    </source>
</evidence>
<evidence type="ECO:0000313" key="11">
    <source>
        <dbReference type="Proteomes" id="UP000652761"/>
    </source>
</evidence>
<feature type="chain" id="PRO_5032695509" description="Phospholipid/glycerol acyltransferase domain-containing protein" evidence="8">
    <location>
        <begin position="25"/>
        <end position="524"/>
    </location>
</feature>
<feature type="transmembrane region" description="Helical" evidence="7">
    <location>
        <begin position="72"/>
        <end position="100"/>
    </location>
</feature>
<keyword evidence="4 7" id="KW-0812">Transmembrane</keyword>
<dbReference type="AlphaFoldDB" id="A0A843WZN8"/>
<dbReference type="EMBL" id="NMUH01004427">
    <property type="protein sequence ID" value="MQM09614.1"/>
    <property type="molecule type" value="Genomic_DNA"/>
</dbReference>
<feature type="transmembrane region" description="Helical" evidence="7">
    <location>
        <begin position="274"/>
        <end position="298"/>
    </location>
</feature>
<keyword evidence="3" id="KW-0808">Transferase</keyword>
<organism evidence="10 11">
    <name type="scientific">Colocasia esculenta</name>
    <name type="common">Wild taro</name>
    <name type="synonym">Arum esculentum</name>
    <dbReference type="NCBI Taxonomy" id="4460"/>
    <lineage>
        <taxon>Eukaryota</taxon>
        <taxon>Viridiplantae</taxon>
        <taxon>Streptophyta</taxon>
        <taxon>Embryophyta</taxon>
        <taxon>Tracheophyta</taxon>
        <taxon>Spermatophyta</taxon>
        <taxon>Magnoliopsida</taxon>
        <taxon>Liliopsida</taxon>
        <taxon>Araceae</taxon>
        <taxon>Aroideae</taxon>
        <taxon>Colocasieae</taxon>
        <taxon>Colocasia</taxon>
    </lineage>
</organism>
<accession>A0A843WZN8</accession>
<evidence type="ECO:0000256" key="1">
    <source>
        <dbReference type="ARBA" id="ARBA00004141"/>
    </source>
</evidence>
<dbReference type="InterPro" id="IPR002123">
    <property type="entry name" value="Plipid/glycerol_acylTrfase"/>
</dbReference>
<dbReference type="Proteomes" id="UP000652761">
    <property type="component" value="Unassembled WGS sequence"/>
</dbReference>
<dbReference type="GO" id="GO:0016020">
    <property type="term" value="C:membrane"/>
    <property type="evidence" value="ECO:0007669"/>
    <property type="project" value="UniProtKB-SubCell"/>
</dbReference>
<keyword evidence="11" id="KW-1185">Reference proteome</keyword>
<keyword evidence="8" id="KW-0732">Signal</keyword>
<dbReference type="Pfam" id="PF01553">
    <property type="entry name" value="Acyltransferase"/>
    <property type="match status" value="1"/>
</dbReference>
<keyword evidence="5 7" id="KW-1133">Transmembrane helix</keyword>
<evidence type="ECO:0000256" key="6">
    <source>
        <dbReference type="ARBA" id="ARBA00023136"/>
    </source>
</evidence>
<dbReference type="SMART" id="SM00563">
    <property type="entry name" value="PlsC"/>
    <property type="match status" value="1"/>
</dbReference>
<dbReference type="Pfam" id="PF23270">
    <property type="entry name" value="HAD_RAM2_N"/>
    <property type="match status" value="1"/>
</dbReference>
<dbReference type="GO" id="GO:0010143">
    <property type="term" value="P:cutin biosynthetic process"/>
    <property type="evidence" value="ECO:0007669"/>
    <property type="project" value="TreeGrafter"/>
</dbReference>
<dbReference type="OrthoDB" id="1854593at2759"/>
<dbReference type="GO" id="GO:0016791">
    <property type="term" value="F:phosphatase activity"/>
    <property type="evidence" value="ECO:0007669"/>
    <property type="project" value="TreeGrafter"/>
</dbReference>
<comment type="subcellular location">
    <subcellularLocation>
        <location evidence="1">Membrane</location>
        <topology evidence="1">Multi-pass membrane protein</topology>
    </subcellularLocation>
</comment>
<dbReference type="PANTHER" id="PTHR15486">
    <property type="entry name" value="ANCIENT UBIQUITOUS PROTEIN"/>
    <property type="match status" value="1"/>
</dbReference>
<keyword evidence="6 7" id="KW-0472">Membrane</keyword>
<evidence type="ECO:0000259" key="9">
    <source>
        <dbReference type="SMART" id="SM00563"/>
    </source>
</evidence>
<name>A0A843WZN8_COLES</name>
<sequence length="524" mass="58641">MAAGKRTLLRALLFFYIFLRRKLGSPLTPHRKDSHNRCFSPQRPEKFAGSRRRAVVCSVEGGLLKSSSTFPYFMLVALEMGGLVRAFLLLLLCPFLCCVGEELRLKVMAMVCFRGVKEEGFRLCRSVLPKHLLEDVGLEGFQLLSAGGGGKKVFVTGMPRVMVEATLKEYLGAEVVVGRELKVAGGCYTGFMEDSEDEVLRELFGEDGDGVTWVGGRRESHHHLPFFSQCKEVMSEEDRKAWRPLPRDRYLKPLVFHDGRIAFRPTPAATLAMFLWLPVGFLLVILRAAALLCLPYNLSIPVLTFTGMTTRSIKSPFTPAFDGRRARQRRGRLYACNHRTLFDPIYVSGTLGKPVTAVVYSLSQVSEQLSPIKAVRLTREREEDRRKMEAALHRGDLVVCPEGTTCREPYLLRFSPLFAEVAAEAVVPVALDVRMAMFYGTTAGGRKWLDPILFAMDPFPSYTVEFLEEVKVTEADGTRRCSYEVANQVQGGIAAALGFECTMLTRKDKYLILAGNEGFVEKKS</sequence>
<feature type="domain" description="Phospholipid/glycerol acyltransferase" evidence="9">
    <location>
        <begin position="332"/>
        <end position="434"/>
    </location>
</feature>
<reference evidence="10" key="1">
    <citation type="submission" date="2017-07" db="EMBL/GenBank/DDBJ databases">
        <title>Taro Niue Genome Assembly and Annotation.</title>
        <authorList>
            <person name="Atibalentja N."/>
            <person name="Keating K."/>
            <person name="Fields C.J."/>
        </authorList>
    </citation>
    <scope>NUCLEOTIDE SEQUENCE</scope>
    <source>
        <strain evidence="10">Niue_2</strain>
        <tissue evidence="10">Leaf</tissue>
    </source>
</reference>